<protein>
    <submittedName>
        <fullName evidence="2">Uncharacterized protein</fullName>
    </submittedName>
</protein>
<dbReference type="EMBL" id="JACEEZ010008897">
    <property type="protein sequence ID" value="KAG0722923.1"/>
    <property type="molecule type" value="Genomic_DNA"/>
</dbReference>
<feature type="region of interest" description="Disordered" evidence="1">
    <location>
        <begin position="83"/>
        <end position="186"/>
    </location>
</feature>
<sequence>MVHKKSTYKLTYRNYAPHVRQSVWQENNDIRQRRIEEERSHHSIEESDSDCVCDECEEEEHTQALPPRGLGVARLLAPRHTLTQAQEQGREQAGVPSQVAGPPPAVPRLRFSPDHSPPRICNQPRTPDSTDEEGSGEDRDALPPQTHGGGSARDLHETHIPAHPREVSVGSRNRARSSSIQRGVMRQGGHAREYDLIPGIVHVSVMIF</sequence>
<proteinExistence type="predicted"/>
<feature type="compositionally biased region" description="Basic and acidic residues" evidence="1">
    <location>
        <begin position="153"/>
        <end position="166"/>
    </location>
</feature>
<evidence type="ECO:0000313" key="2">
    <source>
        <dbReference type="EMBL" id="KAG0722923.1"/>
    </source>
</evidence>
<name>A0A8J4YA65_CHIOP</name>
<dbReference type="AlphaFoldDB" id="A0A8J4YA65"/>
<dbReference type="OrthoDB" id="6354281at2759"/>
<accession>A0A8J4YA65</accession>
<dbReference type="Proteomes" id="UP000770661">
    <property type="component" value="Unassembled WGS sequence"/>
</dbReference>
<organism evidence="2 3">
    <name type="scientific">Chionoecetes opilio</name>
    <name type="common">Atlantic snow crab</name>
    <name type="synonym">Cancer opilio</name>
    <dbReference type="NCBI Taxonomy" id="41210"/>
    <lineage>
        <taxon>Eukaryota</taxon>
        <taxon>Metazoa</taxon>
        <taxon>Ecdysozoa</taxon>
        <taxon>Arthropoda</taxon>
        <taxon>Crustacea</taxon>
        <taxon>Multicrustacea</taxon>
        <taxon>Malacostraca</taxon>
        <taxon>Eumalacostraca</taxon>
        <taxon>Eucarida</taxon>
        <taxon>Decapoda</taxon>
        <taxon>Pleocyemata</taxon>
        <taxon>Brachyura</taxon>
        <taxon>Eubrachyura</taxon>
        <taxon>Majoidea</taxon>
        <taxon>Majidae</taxon>
        <taxon>Chionoecetes</taxon>
    </lineage>
</organism>
<gene>
    <name evidence="2" type="ORF">GWK47_043604</name>
</gene>
<evidence type="ECO:0000313" key="3">
    <source>
        <dbReference type="Proteomes" id="UP000770661"/>
    </source>
</evidence>
<reference evidence="2" key="1">
    <citation type="submission" date="2020-07" db="EMBL/GenBank/DDBJ databases">
        <title>The High-quality genome of the commercially important snow crab, Chionoecetes opilio.</title>
        <authorList>
            <person name="Jeong J.-H."/>
            <person name="Ryu S."/>
        </authorList>
    </citation>
    <scope>NUCLEOTIDE SEQUENCE</scope>
    <source>
        <strain evidence="2">MADBK_172401_WGS</strain>
        <tissue evidence="2">Digestive gland</tissue>
    </source>
</reference>
<evidence type="ECO:0000256" key="1">
    <source>
        <dbReference type="SAM" id="MobiDB-lite"/>
    </source>
</evidence>
<comment type="caution">
    <text evidence="2">The sequence shown here is derived from an EMBL/GenBank/DDBJ whole genome shotgun (WGS) entry which is preliminary data.</text>
</comment>
<keyword evidence="3" id="KW-1185">Reference proteome</keyword>